<dbReference type="InterPro" id="IPR036915">
    <property type="entry name" value="Cyclin-like_sf"/>
</dbReference>
<dbReference type="SMART" id="SM00385">
    <property type="entry name" value="CYCLIN"/>
    <property type="match status" value="1"/>
</dbReference>
<dbReference type="Proteomes" id="UP000092461">
    <property type="component" value="Unassembled WGS sequence"/>
</dbReference>
<evidence type="ECO:0000256" key="4">
    <source>
        <dbReference type="ARBA" id="ARBA00023015"/>
    </source>
</evidence>
<dbReference type="CDD" id="cd20538">
    <property type="entry name" value="CYCLIN_CCNT_rpt1"/>
    <property type="match status" value="1"/>
</dbReference>
<evidence type="ECO:0000256" key="2">
    <source>
        <dbReference type="ARBA" id="ARBA00008638"/>
    </source>
</evidence>
<keyword evidence="5 8" id="KW-0195">Cyclin</keyword>
<evidence type="ECO:0000256" key="7">
    <source>
        <dbReference type="ARBA" id="ARBA00023242"/>
    </source>
</evidence>
<feature type="compositionally biased region" description="Basic and acidic residues" evidence="9">
    <location>
        <begin position="773"/>
        <end position="789"/>
    </location>
</feature>
<dbReference type="AlphaFoldDB" id="A0A1B0CH77"/>
<dbReference type="InterPro" id="IPR043198">
    <property type="entry name" value="Cyclin/Ssn8"/>
</dbReference>
<feature type="region of interest" description="Disordered" evidence="9">
    <location>
        <begin position="663"/>
        <end position="853"/>
    </location>
</feature>
<dbReference type="EMBL" id="AJWK01012086">
    <property type="status" value="NOT_ANNOTATED_CDS"/>
    <property type="molecule type" value="Genomic_DNA"/>
</dbReference>
<evidence type="ECO:0000313" key="11">
    <source>
        <dbReference type="EnsemblMetazoa" id="LLOJ003789-PA"/>
    </source>
</evidence>
<dbReference type="Gene3D" id="1.10.472.10">
    <property type="entry name" value="Cyclin-like"/>
    <property type="match status" value="2"/>
</dbReference>
<feature type="compositionally biased region" description="Low complexity" evidence="9">
    <location>
        <begin position="549"/>
        <end position="558"/>
    </location>
</feature>
<dbReference type="GO" id="GO:0005634">
    <property type="term" value="C:nucleus"/>
    <property type="evidence" value="ECO:0007669"/>
    <property type="project" value="UniProtKB-SubCell"/>
</dbReference>
<dbReference type="InterPro" id="IPR006671">
    <property type="entry name" value="Cyclin_N"/>
</dbReference>
<feature type="region of interest" description="Disordered" evidence="9">
    <location>
        <begin position="259"/>
        <end position="629"/>
    </location>
</feature>
<evidence type="ECO:0000259" key="10">
    <source>
        <dbReference type="SMART" id="SM00385"/>
    </source>
</evidence>
<feature type="domain" description="Cyclin-like" evidence="10">
    <location>
        <begin position="38"/>
        <end position="137"/>
    </location>
</feature>
<evidence type="ECO:0000256" key="1">
    <source>
        <dbReference type="ARBA" id="ARBA00004123"/>
    </source>
</evidence>
<evidence type="ECO:0000256" key="9">
    <source>
        <dbReference type="SAM" id="MobiDB-lite"/>
    </source>
</evidence>
<dbReference type="SUPFAM" id="SSF47954">
    <property type="entry name" value="Cyclin-like"/>
    <property type="match status" value="2"/>
</dbReference>
<dbReference type="Pfam" id="PF00134">
    <property type="entry name" value="Cyclin_N"/>
    <property type="match status" value="1"/>
</dbReference>
<evidence type="ECO:0000256" key="8">
    <source>
        <dbReference type="RuleBase" id="RU000383"/>
    </source>
</evidence>
<keyword evidence="6" id="KW-0804">Transcription</keyword>
<organism evidence="11 12">
    <name type="scientific">Lutzomyia longipalpis</name>
    <name type="common">Sand fly</name>
    <dbReference type="NCBI Taxonomy" id="7200"/>
    <lineage>
        <taxon>Eukaryota</taxon>
        <taxon>Metazoa</taxon>
        <taxon>Ecdysozoa</taxon>
        <taxon>Arthropoda</taxon>
        <taxon>Hexapoda</taxon>
        <taxon>Insecta</taxon>
        <taxon>Pterygota</taxon>
        <taxon>Neoptera</taxon>
        <taxon>Endopterygota</taxon>
        <taxon>Diptera</taxon>
        <taxon>Nematocera</taxon>
        <taxon>Psychodoidea</taxon>
        <taxon>Psychodidae</taxon>
        <taxon>Lutzomyia</taxon>
        <taxon>Lutzomyia</taxon>
    </lineage>
</organism>
<dbReference type="PANTHER" id="PTHR10026">
    <property type="entry name" value="CYCLIN"/>
    <property type="match status" value="1"/>
</dbReference>
<comment type="subcellular location">
    <subcellularLocation>
        <location evidence="1">Nucleus</location>
    </subcellularLocation>
</comment>
<evidence type="ECO:0000256" key="3">
    <source>
        <dbReference type="ARBA" id="ARBA00022553"/>
    </source>
</evidence>
<accession>A0A1B0CH77</accession>
<dbReference type="InterPro" id="IPR013763">
    <property type="entry name" value="Cyclin-like_dom"/>
</dbReference>
<feature type="compositionally biased region" description="Basic and acidic residues" evidence="9">
    <location>
        <begin position="524"/>
        <end position="539"/>
    </location>
</feature>
<feature type="compositionally biased region" description="Low complexity" evidence="9">
    <location>
        <begin position="299"/>
        <end position="315"/>
    </location>
</feature>
<keyword evidence="12" id="KW-1185">Reference proteome</keyword>
<comment type="similarity">
    <text evidence="2">Belongs to the cyclin family. Cyclin C subfamily.</text>
</comment>
<keyword evidence="7" id="KW-0539">Nucleus</keyword>
<evidence type="ECO:0000256" key="6">
    <source>
        <dbReference type="ARBA" id="ARBA00023163"/>
    </source>
</evidence>
<feature type="compositionally biased region" description="Basic residues" evidence="9">
    <location>
        <begin position="739"/>
        <end position="756"/>
    </location>
</feature>
<sequence>MTKIQDGTSRQNNSRTHRAEKCGIDADKELVYRQQTAYLIQEMGQLLRVSQLCINTAIVYMHRFYAFHSFTHFNRHGIAAASLFLAAKVEEQPRKLEHVIRVYYSCLTPSAEPPDTTKEAFSEQAQDLVFNENVLLQTLGFDVAIDHPHTHVVKTCHLVKACKDLAQTSYFMASNSLHLTTMCLQYKPTVVACFCIHLACQWSNWAIPNSSEGLPWFHYVDKTVTVELLTQLTEEFIQIYDKSPSRLKSKLNSIKTLAQGAKVGEGSSQERSNHHRASSSMGHSHHHKVDPNNPKGMPSSSSSRQQQQHFQQMHHQSGKSRERPNVPPTQADGGHGGMKGNMVGTAKGAAAIQGSSGHTRGLPPPRDAFGRESSKSRPSFQQHHPSGFPQHKPPPDFREQQQQQKKDLFASSTQQSKSGGGGGQYQQSSNYFSEPPTRSGGSNTSQGMRYSQNSHKHEGGPPPVFGPKNPGGSGHVDVPQQNNESSSDIVPPTSPRHPQKSIFSPDQPEKVDVMKKSAVPSLPRYDDRRMDVKKDKRPDMSASGGGSGSSSSSHPSKSNQVLHPPPQSLNNPPGMEKKISSNVKRTFDDMTRHEESGIDFREAKMRRSEAENESRARAGKMDSMGGGNPLHLGGSFNAFDTAFDQPKSSSMSCLLKESLSENKWSMGGGTEKQQQQQPPAAGTGQDMMAHVVQPPPAVQQIDGKNPTLSGGMMPSNVLQPPQQGVPVKSEVGAEAQEHHKNRSEKKKKKDKHKHKEKDKTKDREERKKHKKDKERDKGEQQRGNDDHHKNPVTLKIMLPREKGPTDGGGAAATDGGFKIKIPKERLRPEINAGGHGMHDDRMAGTQPSSLDHLLLDKPSSSLKIKISKDKIENFSDDPMYLTAYPGAPGGGGAARKKDKDKEKILKYTM</sequence>
<evidence type="ECO:0000256" key="5">
    <source>
        <dbReference type="ARBA" id="ARBA00023127"/>
    </source>
</evidence>
<dbReference type="GO" id="GO:0006357">
    <property type="term" value="P:regulation of transcription by RNA polymerase II"/>
    <property type="evidence" value="ECO:0007669"/>
    <property type="project" value="InterPro"/>
</dbReference>
<feature type="compositionally biased region" description="Basic and acidic residues" evidence="9">
    <location>
        <begin position="393"/>
        <end position="408"/>
    </location>
</feature>
<reference evidence="11" key="1">
    <citation type="submission" date="2020-05" db="UniProtKB">
        <authorList>
            <consortium name="EnsemblMetazoa"/>
        </authorList>
    </citation>
    <scope>IDENTIFICATION</scope>
    <source>
        <strain evidence="11">Jacobina</strain>
    </source>
</reference>
<keyword evidence="3" id="KW-0597">Phosphoprotein</keyword>
<dbReference type="FunFam" id="1.10.472.10:FF:000004">
    <property type="entry name" value="Cyclin T2"/>
    <property type="match status" value="1"/>
</dbReference>
<proteinExistence type="inferred from homology"/>
<keyword evidence="4" id="KW-0805">Transcription regulation</keyword>
<feature type="compositionally biased region" description="Basic and acidic residues" evidence="9">
    <location>
        <begin position="575"/>
        <end position="620"/>
    </location>
</feature>
<evidence type="ECO:0000313" key="12">
    <source>
        <dbReference type="Proteomes" id="UP000092461"/>
    </source>
</evidence>
<dbReference type="Pfam" id="PF21797">
    <property type="entry name" value="CycT2-like_C"/>
    <property type="match status" value="1"/>
</dbReference>
<dbReference type="VEuPathDB" id="VectorBase:LLONM1_007898"/>
<dbReference type="VEuPathDB" id="VectorBase:LLOJ003789"/>
<feature type="compositionally biased region" description="Basic residues" evidence="9">
    <location>
        <begin position="273"/>
        <end position="288"/>
    </location>
</feature>
<feature type="compositionally biased region" description="Polar residues" evidence="9">
    <location>
        <begin position="439"/>
        <end position="453"/>
    </location>
</feature>
<protein>
    <recommendedName>
        <fullName evidence="10">Cyclin-like domain-containing protein</fullName>
    </recommendedName>
</protein>
<dbReference type="EnsemblMetazoa" id="LLOJ003789-RA">
    <property type="protein sequence ID" value="LLOJ003789-PA"/>
    <property type="gene ID" value="LLOJ003789"/>
</dbReference>
<feature type="region of interest" description="Disordered" evidence="9">
    <location>
        <begin position="1"/>
        <end position="20"/>
    </location>
</feature>
<feature type="compositionally biased region" description="Polar residues" evidence="9">
    <location>
        <begin position="1"/>
        <end position="14"/>
    </location>
</feature>
<name>A0A1B0CH77_LUTLO</name>
<feature type="compositionally biased region" description="Polar residues" evidence="9">
    <location>
        <begin position="479"/>
        <end position="488"/>
    </location>
</feature>
<dbReference type="GO" id="GO:0016538">
    <property type="term" value="F:cyclin-dependent protein serine/threonine kinase regulator activity"/>
    <property type="evidence" value="ECO:0007669"/>
    <property type="project" value="InterPro"/>
</dbReference>
<feature type="compositionally biased region" description="Low complexity" evidence="9">
    <location>
        <begin position="671"/>
        <end position="685"/>
    </location>
</feature>